<dbReference type="Gene3D" id="3.80.10.10">
    <property type="entry name" value="Ribonuclease Inhibitor"/>
    <property type="match status" value="1"/>
</dbReference>
<dbReference type="Proteomes" id="UP000030651">
    <property type="component" value="Unassembled WGS sequence"/>
</dbReference>
<accession>W3XCL7</accession>
<proteinExistence type="predicted"/>
<gene>
    <name evidence="2" type="ORF">PFICI_05676</name>
</gene>
<dbReference type="GeneID" id="19270689"/>
<feature type="compositionally biased region" description="Polar residues" evidence="1">
    <location>
        <begin position="8"/>
        <end position="18"/>
    </location>
</feature>
<evidence type="ECO:0008006" key="4">
    <source>
        <dbReference type="Google" id="ProtNLM"/>
    </source>
</evidence>
<dbReference type="InterPro" id="IPR032675">
    <property type="entry name" value="LRR_dom_sf"/>
</dbReference>
<dbReference type="HOGENOM" id="CLU_032407_0_0_1"/>
<dbReference type="SUPFAM" id="SSF81383">
    <property type="entry name" value="F-box domain"/>
    <property type="match status" value="1"/>
</dbReference>
<dbReference type="SUPFAM" id="SSF52047">
    <property type="entry name" value="RNI-like"/>
    <property type="match status" value="1"/>
</dbReference>
<dbReference type="RefSeq" id="XP_007832448.1">
    <property type="nucleotide sequence ID" value="XM_007834257.1"/>
</dbReference>
<organism evidence="2 3">
    <name type="scientific">Pestalotiopsis fici (strain W106-1 / CGMCC3.15140)</name>
    <dbReference type="NCBI Taxonomy" id="1229662"/>
    <lineage>
        <taxon>Eukaryota</taxon>
        <taxon>Fungi</taxon>
        <taxon>Dikarya</taxon>
        <taxon>Ascomycota</taxon>
        <taxon>Pezizomycotina</taxon>
        <taxon>Sordariomycetes</taxon>
        <taxon>Xylariomycetidae</taxon>
        <taxon>Amphisphaeriales</taxon>
        <taxon>Sporocadaceae</taxon>
        <taxon>Pestalotiopsis</taxon>
    </lineage>
</organism>
<evidence type="ECO:0000313" key="2">
    <source>
        <dbReference type="EMBL" id="ETS83800.1"/>
    </source>
</evidence>
<evidence type="ECO:0000256" key="1">
    <source>
        <dbReference type="SAM" id="MobiDB-lite"/>
    </source>
</evidence>
<dbReference type="OrthoDB" id="5311681at2759"/>
<feature type="region of interest" description="Disordered" evidence="1">
    <location>
        <begin position="1"/>
        <end position="78"/>
    </location>
</feature>
<evidence type="ECO:0000313" key="3">
    <source>
        <dbReference type="Proteomes" id="UP000030651"/>
    </source>
</evidence>
<dbReference type="InParanoid" id="W3XCL7"/>
<feature type="compositionally biased region" description="Low complexity" evidence="1">
    <location>
        <begin position="32"/>
        <end position="52"/>
    </location>
</feature>
<dbReference type="KEGG" id="pfy:PFICI_05676"/>
<dbReference type="EMBL" id="KI912111">
    <property type="protein sequence ID" value="ETS83800.1"/>
    <property type="molecule type" value="Genomic_DNA"/>
</dbReference>
<name>W3XCL7_PESFW</name>
<dbReference type="eggNOG" id="ENOG502SQK6">
    <property type="taxonomic scope" value="Eukaryota"/>
</dbReference>
<protein>
    <recommendedName>
        <fullName evidence="4">F-box domain-containing protein</fullName>
    </recommendedName>
</protein>
<reference evidence="3" key="1">
    <citation type="journal article" date="2015" name="BMC Genomics">
        <title>Genomic and transcriptomic analysis of the endophytic fungus Pestalotiopsis fici reveals its lifestyle and high potential for synthesis of natural products.</title>
        <authorList>
            <person name="Wang X."/>
            <person name="Zhang X."/>
            <person name="Liu L."/>
            <person name="Xiang M."/>
            <person name="Wang W."/>
            <person name="Sun X."/>
            <person name="Che Y."/>
            <person name="Guo L."/>
            <person name="Liu G."/>
            <person name="Guo L."/>
            <person name="Wang C."/>
            <person name="Yin W.B."/>
            <person name="Stadler M."/>
            <person name="Zhang X."/>
            <person name="Liu X."/>
        </authorList>
    </citation>
    <scope>NUCLEOTIDE SEQUENCE [LARGE SCALE GENOMIC DNA]</scope>
    <source>
        <strain evidence="3">W106-1 / CGMCC3.15140</strain>
    </source>
</reference>
<dbReference type="OMA" id="WEDHSKI"/>
<dbReference type="STRING" id="1229662.W3XCL7"/>
<feature type="compositionally biased region" description="Basic and acidic residues" evidence="1">
    <location>
        <begin position="53"/>
        <end position="62"/>
    </location>
</feature>
<dbReference type="InterPro" id="IPR036047">
    <property type="entry name" value="F-box-like_dom_sf"/>
</dbReference>
<sequence>MATRRSTRLQNIPTQQPASDKPDTHLVQAVGKGARPKSASKPSASKRAAASEPAKDKNDQPIRKKAKGNGKTSTVPSLDVSTVSANDKISILPPEILHMILGSISDQKDMSALGRTSKMFYSVMMPRLYGRVVVASMFHAHIAKLIRTLEPLLSIAQKKQLKKEGKYKGQQEKYPTGLNEKAIPACAGYAKQFVVGYCNPGRKHDYICYRYVEEALKVLKNLEVLDIVILNKSIAKGIASLPNLKALRLYVDCACDDLLPLASIKQLRHLEIKVSGVFNEPRNVFRTILQNSTTTLESLAIVGDSYGCQIFDDWAEKSKGKIAPDFVALKSLSLTGLEITEQLLKDFDQAFDFTQLRKLQCSTLIDPGCLLFPFLTGRFSSFHGTTDAPLGLRTLNLNMDESTWYHDQMQIQALFEAKCNFIASFDTLTTLELPGYVYSADHVPANPGFSDLLLRAILKHKNLRVLKLLHYGYSDRNHYPHLDANMIAALVDGLPQLREFEFVPMEERMPEISRELCRASNLEKLSCAPYSDEIKLISTIVGGFLSHLPSQVIASAQNGNFNWEDHYKLSRITSRRNWEIASNFRKVKRGSEKPEKIQVDGLGWEHGVKYRYVPDLVRIHVGYDPDFPFLKQAENCLS</sequence>
<keyword evidence="3" id="KW-1185">Reference proteome</keyword>
<dbReference type="AlphaFoldDB" id="W3XCL7"/>